<dbReference type="Proteomes" id="UP000886520">
    <property type="component" value="Chromosome 15"/>
</dbReference>
<evidence type="ECO:0000256" key="1">
    <source>
        <dbReference type="SAM" id="MobiDB-lite"/>
    </source>
</evidence>
<reference evidence="2" key="1">
    <citation type="submission" date="2021-01" db="EMBL/GenBank/DDBJ databases">
        <title>Adiantum capillus-veneris genome.</title>
        <authorList>
            <person name="Fang Y."/>
            <person name="Liao Q."/>
        </authorList>
    </citation>
    <scope>NUCLEOTIDE SEQUENCE</scope>
    <source>
        <strain evidence="2">H3</strain>
        <tissue evidence="2">Leaf</tissue>
    </source>
</reference>
<feature type="region of interest" description="Disordered" evidence="1">
    <location>
        <begin position="1"/>
        <end position="26"/>
    </location>
</feature>
<accession>A0A9D4ZC43</accession>
<feature type="compositionally biased region" description="Basic residues" evidence="1">
    <location>
        <begin position="9"/>
        <end position="24"/>
    </location>
</feature>
<name>A0A9D4ZC43_ADICA</name>
<sequence length="195" mass="22591">MDLDQSGPIKKKNVLKRKRSNTRRPKGEFLQRLLMKLTQIVQQWRKGSRKTFNKGKFKKRKKVVGQSKRRKSNTMIPVEKRGKFNVSRLKRATIVPMHVPVETFEGAHLSFEEESKSMRILKKCYAPIEEESKTLQSLKSSMNKLNVDDDDPVPFLGENPFGSIDTSGVDYSKPLSFYDENRGLGPIFIRNSWMI</sequence>
<dbReference type="AlphaFoldDB" id="A0A9D4ZC43"/>
<evidence type="ECO:0000313" key="2">
    <source>
        <dbReference type="EMBL" id="KAI5069684.1"/>
    </source>
</evidence>
<organism evidence="2 3">
    <name type="scientific">Adiantum capillus-veneris</name>
    <name type="common">Maidenhair fern</name>
    <dbReference type="NCBI Taxonomy" id="13818"/>
    <lineage>
        <taxon>Eukaryota</taxon>
        <taxon>Viridiplantae</taxon>
        <taxon>Streptophyta</taxon>
        <taxon>Embryophyta</taxon>
        <taxon>Tracheophyta</taxon>
        <taxon>Polypodiopsida</taxon>
        <taxon>Polypodiidae</taxon>
        <taxon>Polypodiales</taxon>
        <taxon>Pteridineae</taxon>
        <taxon>Pteridaceae</taxon>
        <taxon>Vittarioideae</taxon>
        <taxon>Adiantum</taxon>
    </lineage>
</organism>
<evidence type="ECO:0000313" key="3">
    <source>
        <dbReference type="Proteomes" id="UP000886520"/>
    </source>
</evidence>
<proteinExistence type="predicted"/>
<keyword evidence="3" id="KW-1185">Reference proteome</keyword>
<protein>
    <submittedName>
        <fullName evidence="2">Uncharacterized protein</fullName>
    </submittedName>
</protein>
<gene>
    <name evidence="2" type="ORF">GOP47_0015985</name>
</gene>
<dbReference type="EMBL" id="JABFUD020000015">
    <property type="protein sequence ID" value="KAI5069684.1"/>
    <property type="molecule type" value="Genomic_DNA"/>
</dbReference>
<comment type="caution">
    <text evidence="2">The sequence shown here is derived from an EMBL/GenBank/DDBJ whole genome shotgun (WGS) entry which is preliminary data.</text>
</comment>